<reference evidence="1 2" key="1">
    <citation type="submission" date="2018-06" db="EMBL/GenBank/DDBJ databases">
        <title>Thermoflavimicrobium daqus sp. nov., a thermophilic microbe isolated from Moutai-flavour Daqu.</title>
        <authorList>
            <person name="Wang X."/>
            <person name="Zhou H."/>
        </authorList>
    </citation>
    <scope>NUCLEOTIDE SEQUENCE [LARGE SCALE GENOMIC DNA]</scope>
    <source>
        <strain evidence="1 2">FBKL4.011</strain>
    </source>
</reference>
<proteinExistence type="predicted"/>
<keyword evidence="2" id="KW-1185">Reference proteome</keyword>
<evidence type="ECO:0000313" key="1">
    <source>
        <dbReference type="EMBL" id="RAL27024.1"/>
    </source>
</evidence>
<sequence length="67" mass="7793">MIYENALNRLNHLHEKGFLSSKSVDAFVDGEYYTRILVSSFNKQSQAIQLVNELKSKGLEAFWQKEK</sequence>
<dbReference type="SUPFAM" id="SSF110997">
    <property type="entry name" value="Sporulation related repeat"/>
    <property type="match status" value="1"/>
</dbReference>
<dbReference type="EMBL" id="QJKK01000001">
    <property type="protein sequence ID" value="RAL27024.1"/>
    <property type="molecule type" value="Genomic_DNA"/>
</dbReference>
<organism evidence="1 2">
    <name type="scientific">Thermoflavimicrobium daqui</name>
    <dbReference type="NCBI Taxonomy" id="2137476"/>
    <lineage>
        <taxon>Bacteria</taxon>
        <taxon>Bacillati</taxon>
        <taxon>Bacillota</taxon>
        <taxon>Bacilli</taxon>
        <taxon>Bacillales</taxon>
        <taxon>Thermoactinomycetaceae</taxon>
        <taxon>Thermoflavimicrobium</taxon>
    </lineage>
</organism>
<accession>A0A364K9R0</accession>
<reference evidence="1 2" key="2">
    <citation type="submission" date="2018-06" db="EMBL/GenBank/DDBJ databases">
        <authorList>
            <person name="Zhirakovskaya E."/>
        </authorList>
    </citation>
    <scope>NUCLEOTIDE SEQUENCE [LARGE SCALE GENOMIC DNA]</scope>
    <source>
        <strain evidence="1 2">FBKL4.011</strain>
    </source>
</reference>
<dbReference type="Gene3D" id="3.30.70.1070">
    <property type="entry name" value="Sporulation related repeat"/>
    <property type="match status" value="1"/>
</dbReference>
<dbReference type="AlphaFoldDB" id="A0A364K9R0"/>
<gene>
    <name evidence="1" type="ORF">DL897_03025</name>
</gene>
<dbReference type="Proteomes" id="UP000251213">
    <property type="component" value="Unassembled WGS sequence"/>
</dbReference>
<dbReference type="GO" id="GO:0042834">
    <property type="term" value="F:peptidoglycan binding"/>
    <property type="evidence" value="ECO:0007669"/>
    <property type="project" value="InterPro"/>
</dbReference>
<protein>
    <recommendedName>
        <fullName evidence="3">SPOR domain-containing protein</fullName>
    </recommendedName>
</protein>
<dbReference type="InterPro" id="IPR036680">
    <property type="entry name" value="SPOR-like_sf"/>
</dbReference>
<comment type="caution">
    <text evidence="1">The sequence shown here is derived from an EMBL/GenBank/DDBJ whole genome shotgun (WGS) entry which is preliminary data.</text>
</comment>
<evidence type="ECO:0000313" key="2">
    <source>
        <dbReference type="Proteomes" id="UP000251213"/>
    </source>
</evidence>
<evidence type="ECO:0008006" key="3">
    <source>
        <dbReference type="Google" id="ProtNLM"/>
    </source>
</evidence>
<name>A0A364K9R0_9BACL</name>